<reference evidence="1 2" key="1">
    <citation type="submission" date="2020-08" db="EMBL/GenBank/DDBJ databases">
        <title>Sequencing the genomes of 1000 actinobacteria strains.</title>
        <authorList>
            <person name="Klenk H.-P."/>
        </authorList>
    </citation>
    <scope>NUCLEOTIDE SEQUENCE [LARGE SCALE GENOMIC DNA]</scope>
    <source>
        <strain evidence="1 2">DSM 45362</strain>
    </source>
</reference>
<dbReference type="Proteomes" id="UP000587527">
    <property type="component" value="Unassembled WGS sequence"/>
</dbReference>
<proteinExistence type="predicted"/>
<dbReference type="AlphaFoldDB" id="A0A841BIP5"/>
<sequence length="170" mass="17899">MSPAGRAGDIIGLDLGHATAREAEHWLAELPPVVGLTACTHLVHGGDRPRVIITVDSPEPLTLPQAGSPAADEAAIAHERRRSGRAVRYPGHEELTGTVSVAYLLGRTAIEEVRVLGGGPQPTALTLLETRAFVRPQWLDGHLVLITTRAAGGRIAPFEVPNPTPCCGGH</sequence>
<name>A0A841BIP5_9ACTN</name>
<evidence type="ECO:0000313" key="1">
    <source>
        <dbReference type="EMBL" id="MBB5867066.1"/>
    </source>
</evidence>
<keyword evidence="2" id="KW-1185">Reference proteome</keyword>
<dbReference type="EMBL" id="JACHMN010000001">
    <property type="protein sequence ID" value="MBB5867066.1"/>
    <property type="molecule type" value="Genomic_DNA"/>
</dbReference>
<evidence type="ECO:0000313" key="2">
    <source>
        <dbReference type="Proteomes" id="UP000587527"/>
    </source>
</evidence>
<comment type="caution">
    <text evidence="1">The sequence shown here is derived from an EMBL/GenBank/DDBJ whole genome shotgun (WGS) entry which is preliminary data.</text>
</comment>
<organism evidence="1 2">
    <name type="scientific">Allocatelliglobosispora scoriae</name>
    <dbReference type="NCBI Taxonomy" id="643052"/>
    <lineage>
        <taxon>Bacteria</taxon>
        <taxon>Bacillati</taxon>
        <taxon>Actinomycetota</taxon>
        <taxon>Actinomycetes</taxon>
        <taxon>Micromonosporales</taxon>
        <taxon>Micromonosporaceae</taxon>
        <taxon>Allocatelliglobosispora</taxon>
    </lineage>
</organism>
<dbReference type="RefSeq" id="WP_184831362.1">
    <property type="nucleotide sequence ID" value="NZ_JACHMN010000001.1"/>
</dbReference>
<gene>
    <name evidence="1" type="ORF">F4553_000445</name>
</gene>
<protein>
    <submittedName>
        <fullName evidence="1">Uncharacterized protein</fullName>
    </submittedName>
</protein>
<accession>A0A841BIP5</accession>